<protein>
    <submittedName>
        <fullName evidence="4">LysM peptidoglycan-binding domain-containing protein</fullName>
    </submittedName>
</protein>
<keyword evidence="1" id="KW-0175">Coiled coil</keyword>
<feature type="coiled-coil region" evidence="1">
    <location>
        <begin position="27"/>
        <end position="89"/>
    </location>
</feature>
<dbReference type="SUPFAM" id="SSF54106">
    <property type="entry name" value="LysM domain"/>
    <property type="match status" value="1"/>
</dbReference>
<comment type="caution">
    <text evidence="4">The sequence shown here is derived from an EMBL/GenBank/DDBJ whole genome shotgun (WGS) entry which is preliminary data.</text>
</comment>
<dbReference type="SUPFAM" id="SSF58100">
    <property type="entry name" value="Bacterial hemolysins"/>
    <property type="match status" value="1"/>
</dbReference>
<organism evidence="4">
    <name type="scientific">candidate division WOR-3 bacterium</name>
    <dbReference type="NCBI Taxonomy" id="2052148"/>
    <lineage>
        <taxon>Bacteria</taxon>
        <taxon>Bacteria division WOR-3</taxon>
    </lineage>
</organism>
<name>A0A7V3KMG1_UNCW3</name>
<dbReference type="AlphaFoldDB" id="A0A7V3KMG1"/>
<feature type="domain" description="LysM" evidence="3">
    <location>
        <begin position="88"/>
        <end position="139"/>
    </location>
</feature>
<reference evidence="4" key="1">
    <citation type="journal article" date="2020" name="mSystems">
        <title>Genome- and Community-Level Interaction Insights into Carbon Utilization and Element Cycling Functions of Hydrothermarchaeota in Hydrothermal Sediment.</title>
        <authorList>
            <person name="Zhou Z."/>
            <person name="Liu Y."/>
            <person name="Xu W."/>
            <person name="Pan J."/>
            <person name="Luo Z.H."/>
            <person name="Li M."/>
        </authorList>
    </citation>
    <scope>NUCLEOTIDE SEQUENCE [LARGE SCALE GENOMIC DNA]</scope>
    <source>
        <strain evidence="4">SpSt-754</strain>
    </source>
</reference>
<dbReference type="InterPro" id="IPR052196">
    <property type="entry name" value="Bact_Kbp"/>
</dbReference>
<dbReference type="EMBL" id="DTGD01000004">
    <property type="protein sequence ID" value="HGB35298.1"/>
    <property type="molecule type" value="Genomic_DNA"/>
</dbReference>
<keyword evidence="2" id="KW-0732">Signal</keyword>
<evidence type="ECO:0000313" key="4">
    <source>
        <dbReference type="EMBL" id="HGB35298.1"/>
    </source>
</evidence>
<dbReference type="Gene3D" id="1.20.120.1490">
    <property type="match status" value="1"/>
</dbReference>
<dbReference type="Pfam" id="PF01476">
    <property type="entry name" value="LysM"/>
    <property type="match status" value="2"/>
</dbReference>
<evidence type="ECO:0000256" key="1">
    <source>
        <dbReference type="SAM" id="Coils"/>
    </source>
</evidence>
<dbReference type="InterPro" id="IPR018392">
    <property type="entry name" value="LysM"/>
</dbReference>
<sequence length="198" mass="22968">MKRIIAIFAVLMLLTPALRAEQKKLTEKEALQMLEDCRAKVASLNQEIADLEAKYNALVNQESDLDAKISALQNEIAELKAEIAKYPAEYTVQKGDYLSKIAAQRYIYNNWKAWPRIYRANRDLIKDPNLIYPGWVLKIPQGMVTEIEVIPGDCLWKISGFTWIYNNPKLWTRIYEANKDQIKDPNLIYPKQVLKIPR</sequence>
<gene>
    <name evidence="4" type="ORF">ENV38_00105</name>
</gene>
<feature type="signal peptide" evidence="2">
    <location>
        <begin position="1"/>
        <end position="20"/>
    </location>
</feature>
<dbReference type="Gene3D" id="3.10.350.10">
    <property type="entry name" value="LysM domain"/>
    <property type="match status" value="2"/>
</dbReference>
<dbReference type="PROSITE" id="PS51782">
    <property type="entry name" value="LYSM"/>
    <property type="match status" value="2"/>
</dbReference>
<feature type="chain" id="PRO_5030919215" evidence="2">
    <location>
        <begin position="21"/>
        <end position="198"/>
    </location>
</feature>
<dbReference type="SMART" id="SM00257">
    <property type="entry name" value="LysM"/>
    <property type="match status" value="2"/>
</dbReference>
<dbReference type="InterPro" id="IPR036779">
    <property type="entry name" value="LysM_dom_sf"/>
</dbReference>
<dbReference type="PANTHER" id="PTHR34700:SF4">
    <property type="entry name" value="PHAGE-LIKE ELEMENT PBSX PROTEIN XKDP"/>
    <property type="match status" value="1"/>
</dbReference>
<evidence type="ECO:0000259" key="3">
    <source>
        <dbReference type="PROSITE" id="PS51782"/>
    </source>
</evidence>
<dbReference type="PANTHER" id="PTHR34700">
    <property type="entry name" value="POTASSIUM BINDING PROTEIN KBP"/>
    <property type="match status" value="1"/>
</dbReference>
<accession>A0A7V3KMG1</accession>
<feature type="domain" description="LysM" evidence="3">
    <location>
        <begin position="145"/>
        <end position="196"/>
    </location>
</feature>
<proteinExistence type="predicted"/>
<evidence type="ECO:0000256" key="2">
    <source>
        <dbReference type="SAM" id="SignalP"/>
    </source>
</evidence>
<dbReference type="CDD" id="cd00118">
    <property type="entry name" value="LysM"/>
    <property type="match status" value="2"/>
</dbReference>